<dbReference type="PANTHER" id="PTHR43685">
    <property type="entry name" value="GLYCOSYLTRANSFERASE"/>
    <property type="match status" value="1"/>
</dbReference>
<reference evidence="2 3" key="1">
    <citation type="submission" date="2018-06" db="EMBL/GenBank/DDBJ databases">
        <authorList>
            <consortium name="Pathogen Informatics"/>
            <person name="Doyle S."/>
        </authorList>
    </citation>
    <scope>NUCLEOTIDE SEQUENCE [LARGE SCALE GENOMIC DNA]</scope>
    <source>
        <strain evidence="2 3">NCTC12112</strain>
    </source>
</reference>
<sequence>MRISVIIPSYNRAHILEKTIPTYFQPGVEEVLLIDDCSTDSTKKVAEKLKKIFPKLKYYRMEKNSKQTGAKNKGIELADKNNEYIYFGDDDALLMENSIKFLTETMKKYNADLVGAKALYFKNKKELRNIDKFIKKFKKITNKKIVDFNKLYFNFEKETEIPVEIPVTHAYFLIKKEAIGEVRFSLDYKGNCFREETDFILQIYKQGKKIMYDSRAIGINLPRIEASGGAHLKGIIGKIKWNYSAIKNNNIFIEKHYEYLKENKLVKRSKINLKILFVFQQINIILKSQIKKIINIIKIGSF</sequence>
<protein>
    <submittedName>
        <fullName evidence="2">N-glycosyltransferase</fullName>
    </submittedName>
</protein>
<accession>A0AAX2JAB7</accession>
<feature type="domain" description="Glycosyltransferase 2-like" evidence="1">
    <location>
        <begin position="4"/>
        <end position="148"/>
    </location>
</feature>
<dbReference type="KEGG" id="ful:C4N20_11240"/>
<dbReference type="InterPro" id="IPR050834">
    <property type="entry name" value="Glycosyltransf_2"/>
</dbReference>
<dbReference type="GeneID" id="78455388"/>
<evidence type="ECO:0000313" key="3">
    <source>
        <dbReference type="Proteomes" id="UP000249008"/>
    </source>
</evidence>
<evidence type="ECO:0000313" key="2">
    <source>
        <dbReference type="EMBL" id="SQJ00524.1"/>
    </source>
</evidence>
<dbReference type="Proteomes" id="UP000249008">
    <property type="component" value="Chromosome 1"/>
</dbReference>
<gene>
    <name evidence="2" type="ORF">NCTC12112_00804</name>
</gene>
<proteinExistence type="predicted"/>
<dbReference type="EMBL" id="LS483487">
    <property type="protein sequence ID" value="SQJ00524.1"/>
    <property type="molecule type" value="Genomic_DNA"/>
</dbReference>
<dbReference type="AlphaFoldDB" id="A0AAX2JAB7"/>
<dbReference type="PANTHER" id="PTHR43685:SF2">
    <property type="entry name" value="GLYCOSYLTRANSFERASE 2-LIKE DOMAIN-CONTAINING PROTEIN"/>
    <property type="match status" value="1"/>
</dbReference>
<dbReference type="InterPro" id="IPR001173">
    <property type="entry name" value="Glyco_trans_2-like"/>
</dbReference>
<dbReference type="Pfam" id="PF00535">
    <property type="entry name" value="Glycos_transf_2"/>
    <property type="match status" value="1"/>
</dbReference>
<dbReference type="SUPFAM" id="SSF53448">
    <property type="entry name" value="Nucleotide-diphospho-sugar transferases"/>
    <property type="match status" value="1"/>
</dbReference>
<dbReference type="InterPro" id="IPR029044">
    <property type="entry name" value="Nucleotide-diphossugar_trans"/>
</dbReference>
<evidence type="ECO:0000259" key="1">
    <source>
        <dbReference type="Pfam" id="PF00535"/>
    </source>
</evidence>
<dbReference type="Gene3D" id="3.90.550.10">
    <property type="entry name" value="Spore Coat Polysaccharide Biosynthesis Protein SpsA, Chain A"/>
    <property type="match status" value="1"/>
</dbReference>
<organism evidence="2 3">
    <name type="scientific">Fusobacterium ulcerans</name>
    <dbReference type="NCBI Taxonomy" id="861"/>
    <lineage>
        <taxon>Bacteria</taxon>
        <taxon>Fusobacteriati</taxon>
        <taxon>Fusobacteriota</taxon>
        <taxon>Fusobacteriia</taxon>
        <taxon>Fusobacteriales</taxon>
        <taxon>Fusobacteriaceae</taxon>
        <taxon>Fusobacterium</taxon>
    </lineage>
</organism>
<dbReference type="CDD" id="cd00761">
    <property type="entry name" value="Glyco_tranf_GTA_type"/>
    <property type="match status" value="1"/>
</dbReference>
<name>A0AAX2JAB7_9FUSO</name>
<dbReference type="RefSeq" id="WP_005976403.1">
    <property type="nucleotide sequence ID" value="NZ_CABKNW010000001.1"/>
</dbReference>